<dbReference type="Gene3D" id="3.40.50.300">
    <property type="entry name" value="P-loop containing nucleotide triphosphate hydrolases"/>
    <property type="match status" value="1"/>
</dbReference>
<gene>
    <name evidence="4" type="ORF">V5799_015485</name>
</gene>
<dbReference type="InterPro" id="IPR027417">
    <property type="entry name" value="P-loop_NTPase"/>
</dbReference>
<evidence type="ECO:0000313" key="5">
    <source>
        <dbReference type="Proteomes" id="UP001321473"/>
    </source>
</evidence>
<keyword evidence="5" id="KW-1185">Reference proteome</keyword>
<sequence>MNQDAKYIYMARNPWDVCVSQYRMMSDLSIFRFQDGSFEEFVQPFIEGDLGHEDYFDHVASGYALRDEPNVFFLTYEELKQDTRRTVLRLVHFLGEEYGRALEDDEQILANVLEWSQPENMRKVVVMDLKENESPEWKDLFTKKKMTSKNGYEGDKNKYPLVKEAK</sequence>
<comment type="similarity">
    <text evidence="1">Belongs to the sulfotransferase 1 family.</text>
</comment>
<feature type="domain" description="Sulfotransferase" evidence="3">
    <location>
        <begin position="1"/>
        <end position="131"/>
    </location>
</feature>
<organism evidence="4 5">
    <name type="scientific">Amblyomma americanum</name>
    <name type="common">Lone star tick</name>
    <dbReference type="NCBI Taxonomy" id="6943"/>
    <lineage>
        <taxon>Eukaryota</taxon>
        <taxon>Metazoa</taxon>
        <taxon>Ecdysozoa</taxon>
        <taxon>Arthropoda</taxon>
        <taxon>Chelicerata</taxon>
        <taxon>Arachnida</taxon>
        <taxon>Acari</taxon>
        <taxon>Parasitiformes</taxon>
        <taxon>Ixodida</taxon>
        <taxon>Ixodoidea</taxon>
        <taxon>Ixodidae</taxon>
        <taxon>Amblyomminae</taxon>
        <taxon>Amblyomma</taxon>
    </lineage>
</organism>
<name>A0AAQ4F8X1_AMBAM</name>
<dbReference type="AlphaFoldDB" id="A0AAQ4F8X1"/>
<proteinExistence type="inferred from homology"/>
<reference evidence="4 5" key="1">
    <citation type="journal article" date="2023" name="Arcadia Sci">
        <title>De novo assembly of a long-read Amblyomma americanum tick genome.</title>
        <authorList>
            <person name="Chou S."/>
            <person name="Poskanzer K.E."/>
            <person name="Rollins M."/>
            <person name="Thuy-Boun P.S."/>
        </authorList>
    </citation>
    <scope>NUCLEOTIDE SEQUENCE [LARGE SCALE GENOMIC DNA]</scope>
    <source>
        <strain evidence="4">F_SG_1</strain>
        <tissue evidence="4">Salivary glands</tissue>
    </source>
</reference>
<dbReference type="SUPFAM" id="SSF52540">
    <property type="entry name" value="P-loop containing nucleoside triphosphate hydrolases"/>
    <property type="match status" value="1"/>
</dbReference>
<feature type="non-terminal residue" evidence="4">
    <location>
        <position position="166"/>
    </location>
</feature>
<dbReference type="EMBL" id="JARKHS020005829">
    <property type="protein sequence ID" value="KAK8783175.1"/>
    <property type="molecule type" value="Genomic_DNA"/>
</dbReference>
<keyword evidence="2" id="KW-0808">Transferase</keyword>
<evidence type="ECO:0000259" key="3">
    <source>
        <dbReference type="Pfam" id="PF00685"/>
    </source>
</evidence>
<comment type="caution">
    <text evidence="4">The sequence shown here is derived from an EMBL/GenBank/DDBJ whole genome shotgun (WGS) entry which is preliminary data.</text>
</comment>
<evidence type="ECO:0000256" key="2">
    <source>
        <dbReference type="ARBA" id="ARBA00022679"/>
    </source>
</evidence>
<dbReference type="Proteomes" id="UP001321473">
    <property type="component" value="Unassembled WGS sequence"/>
</dbReference>
<protein>
    <recommendedName>
        <fullName evidence="3">Sulfotransferase domain-containing protein</fullName>
    </recommendedName>
</protein>
<dbReference type="Pfam" id="PF00685">
    <property type="entry name" value="Sulfotransfer_1"/>
    <property type="match status" value="1"/>
</dbReference>
<dbReference type="PANTHER" id="PTHR11783">
    <property type="entry name" value="SULFOTRANSFERASE SULT"/>
    <property type="match status" value="1"/>
</dbReference>
<accession>A0AAQ4F8X1</accession>
<evidence type="ECO:0000313" key="4">
    <source>
        <dbReference type="EMBL" id="KAK8783175.1"/>
    </source>
</evidence>
<dbReference type="GO" id="GO:0008146">
    <property type="term" value="F:sulfotransferase activity"/>
    <property type="evidence" value="ECO:0007669"/>
    <property type="project" value="InterPro"/>
</dbReference>
<evidence type="ECO:0000256" key="1">
    <source>
        <dbReference type="ARBA" id="ARBA00005771"/>
    </source>
</evidence>
<dbReference type="InterPro" id="IPR000863">
    <property type="entry name" value="Sulfotransferase_dom"/>
</dbReference>